<dbReference type="AlphaFoldDB" id="A0A7K3W744"/>
<keyword evidence="2" id="KW-0378">Hydrolase</keyword>
<dbReference type="GO" id="GO:0005737">
    <property type="term" value="C:cytoplasm"/>
    <property type="evidence" value="ECO:0007669"/>
    <property type="project" value="TreeGrafter"/>
</dbReference>
<name>A0A7K3W744_9ACTN</name>
<gene>
    <name evidence="2" type="ORF">GCU56_22775</name>
</gene>
<dbReference type="Pfam" id="PF13344">
    <property type="entry name" value="Hydrolase_6"/>
    <property type="match status" value="1"/>
</dbReference>
<dbReference type="EMBL" id="JAAGWF010000034">
    <property type="protein sequence ID" value="NEK60685.1"/>
    <property type="molecule type" value="Genomic_DNA"/>
</dbReference>
<dbReference type="Gene3D" id="3.30.300.290">
    <property type="match status" value="1"/>
</dbReference>
<dbReference type="RefSeq" id="WP_163484479.1">
    <property type="nucleotide sequence ID" value="NZ_JAAGWF010000034.1"/>
</dbReference>
<dbReference type="PANTHER" id="PTHR19288:SF95">
    <property type="entry name" value="D-GLYCEROL 3-PHOSPHATE PHOSPHATASE"/>
    <property type="match status" value="1"/>
</dbReference>
<dbReference type="Pfam" id="PF18407">
    <property type="entry name" value="GNAT_like"/>
    <property type="match status" value="1"/>
</dbReference>
<reference evidence="2 3" key="1">
    <citation type="submission" date="2020-02" db="EMBL/GenBank/DDBJ databases">
        <title>Geodermatophilus sabuli CPCC 205279 I12A-02694.</title>
        <authorList>
            <person name="Jiang Z."/>
        </authorList>
    </citation>
    <scope>NUCLEOTIDE SEQUENCE [LARGE SCALE GENOMIC DNA]</scope>
    <source>
        <strain evidence="2 3">I12A-02694</strain>
    </source>
</reference>
<dbReference type="InterPro" id="IPR006357">
    <property type="entry name" value="HAD-SF_hydro_IIA"/>
</dbReference>
<protein>
    <submittedName>
        <fullName evidence="2">HAD-IIA family hydrolase</fullName>
    </submittedName>
</protein>
<accession>A0A7K3W744</accession>
<dbReference type="InterPro" id="IPR023214">
    <property type="entry name" value="HAD_sf"/>
</dbReference>
<feature type="domain" description="GCN5-related N-acetyltransferase-like" evidence="1">
    <location>
        <begin position="289"/>
        <end position="358"/>
    </location>
</feature>
<dbReference type="Pfam" id="PF13242">
    <property type="entry name" value="Hydrolase_like"/>
    <property type="match status" value="1"/>
</dbReference>
<sequence length="360" mass="36159">MTTTGPALARGSAQPPTAVYDVALLDLDGVVYVGPDAVPGVPAALATARSAGMRLGFVTNNAARTPEEVAEHLCDLGVAAAAADVITSSQAAATVVAELLGDGARVLPVGGPGVAAALTAAGLTVVAAAEDEPLAVVQGYGRDVGWAQLAEAVVAVRRGARHVATNTDATIPSPRGPLPGNGAMVGVVSAVTGRPPLVTGKPDPAMHAECVRRTGARRPLVVGDRLDTDIEGAGRAGAASLLVLSGVTDPATLLAAAPHQRPDLLSVDAGGLLDVHPGVVPADGGGWRCGAWWARPDPERGHLQLGRTGGESEREADGLDALRALCVAHWTREPDGSAPARVRALGAPAAAALSRWQLSD</sequence>
<dbReference type="PANTHER" id="PTHR19288">
    <property type="entry name" value="4-NITROPHENYLPHOSPHATASE-RELATED"/>
    <property type="match status" value="1"/>
</dbReference>
<organism evidence="2 3">
    <name type="scientific">Geodermatophilus sabuli</name>
    <dbReference type="NCBI Taxonomy" id="1564158"/>
    <lineage>
        <taxon>Bacteria</taxon>
        <taxon>Bacillati</taxon>
        <taxon>Actinomycetota</taxon>
        <taxon>Actinomycetes</taxon>
        <taxon>Geodermatophilales</taxon>
        <taxon>Geodermatophilaceae</taxon>
        <taxon>Geodermatophilus</taxon>
    </lineage>
</organism>
<dbReference type="InterPro" id="IPR036412">
    <property type="entry name" value="HAD-like_sf"/>
</dbReference>
<proteinExistence type="predicted"/>
<evidence type="ECO:0000313" key="3">
    <source>
        <dbReference type="Proteomes" id="UP000470246"/>
    </source>
</evidence>
<dbReference type="SUPFAM" id="SSF56784">
    <property type="entry name" value="HAD-like"/>
    <property type="match status" value="1"/>
</dbReference>
<dbReference type="Gene3D" id="3.40.50.1000">
    <property type="entry name" value="HAD superfamily/HAD-like"/>
    <property type="match status" value="2"/>
</dbReference>
<keyword evidence="3" id="KW-1185">Reference proteome</keyword>
<comment type="caution">
    <text evidence="2">The sequence shown here is derived from an EMBL/GenBank/DDBJ whole genome shotgun (WGS) entry which is preliminary data.</text>
</comment>
<dbReference type="Proteomes" id="UP000470246">
    <property type="component" value="Unassembled WGS sequence"/>
</dbReference>
<dbReference type="GO" id="GO:0016791">
    <property type="term" value="F:phosphatase activity"/>
    <property type="evidence" value="ECO:0007669"/>
    <property type="project" value="TreeGrafter"/>
</dbReference>
<evidence type="ECO:0000259" key="1">
    <source>
        <dbReference type="Pfam" id="PF18407"/>
    </source>
</evidence>
<dbReference type="InterPro" id="IPR041065">
    <property type="entry name" value="GNAT-like"/>
</dbReference>
<dbReference type="NCBIfam" id="TIGR01460">
    <property type="entry name" value="HAD-SF-IIA"/>
    <property type="match status" value="1"/>
</dbReference>
<evidence type="ECO:0000313" key="2">
    <source>
        <dbReference type="EMBL" id="NEK60685.1"/>
    </source>
</evidence>